<dbReference type="InterPro" id="IPR008042">
    <property type="entry name" value="Retrotrans_Pao"/>
</dbReference>
<dbReference type="AlphaFoldDB" id="A0A9Q1FWV2"/>
<dbReference type="PANTHER" id="PTHR47331:SF1">
    <property type="entry name" value="GAG-LIKE PROTEIN"/>
    <property type="match status" value="1"/>
</dbReference>
<dbReference type="InterPro" id="IPR012337">
    <property type="entry name" value="RNaseH-like_sf"/>
</dbReference>
<dbReference type="SUPFAM" id="SSF53098">
    <property type="entry name" value="Ribonuclease H-like"/>
    <property type="match status" value="1"/>
</dbReference>
<proteinExistence type="predicted"/>
<dbReference type="GO" id="GO:0003676">
    <property type="term" value="F:nucleic acid binding"/>
    <property type="evidence" value="ECO:0007669"/>
    <property type="project" value="InterPro"/>
</dbReference>
<gene>
    <name evidence="2" type="ORF">SKAU_G00092760</name>
</gene>
<reference evidence="2" key="1">
    <citation type="journal article" date="2023" name="Science">
        <title>Genome structures resolve the early diversification of teleost fishes.</title>
        <authorList>
            <person name="Parey E."/>
            <person name="Louis A."/>
            <person name="Montfort J."/>
            <person name="Bouchez O."/>
            <person name="Roques C."/>
            <person name="Iampietro C."/>
            <person name="Lluch J."/>
            <person name="Castinel A."/>
            <person name="Donnadieu C."/>
            <person name="Desvignes T."/>
            <person name="Floi Bucao C."/>
            <person name="Jouanno E."/>
            <person name="Wen M."/>
            <person name="Mejri S."/>
            <person name="Dirks R."/>
            <person name="Jansen H."/>
            <person name="Henkel C."/>
            <person name="Chen W.J."/>
            <person name="Zahm M."/>
            <person name="Cabau C."/>
            <person name="Klopp C."/>
            <person name="Thompson A.W."/>
            <person name="Robinson-Rechavi M."/>
            <person name="Braasch I."/>
            <person name="Lecointre G."/>
            <person name="Bobe J."/>
            <person name="Postlethwait J.H."/>
            <person name="Berthelot C."/>
            <person name="Roest Crollius H."/>
            <person name="Guiguen Y."/>
        </authorList>
    </citation>
    <scope>NUCLEOTIDE SEQUENCE</scope>
    <source>
        <strain evidence="2">WJC10195</strain>
    </source>
</reference>
<sequence>MPRCYTSPELETATVTRNINVFCDTSEQAYGSGAYLRSEDQQGQVQVTFLLARSRVAPKRQLSIPHLEICAALTEANLPDASQFRTFRELLEVTTLALHGTTGQTGSPSAADYLEAEYTVLRRAQMDAFREEIAHLESNKPVPSHGSLITLLPELDNTLKLICVGGRMRQSEQTFGPMHPIVLDPSHAVTKLIIQKYDKQLCHPGPERVFAQIRRKYWILRGRESVGQHQHNCAKCQQWRTKPVFPRMAYLRPSLPVQANLLFHRNGLFWTFHHKNRTEKRWGIIFKCLTTRSIHLDLLNSIDTDSFLMAMRRFISRRGTPWELLSNQGTNFKGGERELSEDFANLTPTLQTQLAKQKIQFRFNPPNAPHFGGVWEREICSVKDALRKTLGVKTVSEEVLRTVLIEVEGILNSKPLGYVSSDVADPDPVTPNLLLMGRPDSSLTQVTYADNELLSRRSWRHSQVLTDHFWVHFAKCFLPSLQTCLKWQGTVASAHHDWRNAHAQTIQYGSALYCF</sequence>
<dbReference type="Pfam" id="PF05380">
    <property type="entry name" value="Peptidase_A17"/>
    <property type="match status" value="1"/>
</dbReference>
<evidence type="ECO:0000313" key="3">
    <source>
        <dbReference type="Proteomes" id="UP001152622"/>
    </source>
</evidence>
<dbReference type="Proteomes" id="UP001152622">
    <property type="component" value="Chromosome 3"/>
</dbReference>
<dbReference type="Pfam" id="PF17921">
    <property type="entry name" value="Integrase_H2C2"/>
    <property type="match status" value="1"/>
</dbReference>
<name>A0A9Q1FWV2_SYNKA</name>
<accession>A0A9Q1FWV2</accession>
<dbReference type="InterPro" id="IPR001584">
    <property type="entry name" value="Integrase_cat-core"/>
</dbReference>
<dbReference type="InterPro" id="IPR041588">
    <property type="entry name" value="Integrase_H2C2"/>
</dbReference>
<organism evidence="2 3">
    <name type="scientific">Synaphobranchus kaupii</name>
    <name type="common">Kaup's arrowtooth eel</name>
    <dbReference type="NCBI Taxonomy" id="118154"/>
    <lineage>
        <taxon>Eukaryota</taxon>
        <taxon>Metazoa</taxon>
        <taxon>Chordata</taxon>
        <taxon>Craniata</taxon>
        <taxon>Vertebrata</taxon>
        <taxon>Euteleostomi</taxon>
        <taxon>Actinopterygii</taxon>
        <taxon>Neopterygii</taxon>
        <taxon>Teleostei</taxon>
        <taxon>Anguilliformes</taxon>
        <taxon>Synaphobranchidae</taxon>
        <taxon>Synaphobranchus</taxon>
    </lineage>
</organism>
<dbReference type="PANTHER" id="PTHR47331">
    <property type="entry name" value="PHD-TYPE DOMAIN-CONTAINING PROTEIN"/>
    <property type="match status" value="1"/>
</dbReference>
<evidence type="ECO:0000259" key="1">
    <source>
        <dbReference type="PROSITE" id="PS50994"/>
    </source>
</evidence>
<dbReference type="InterPro" id="IPR036397">
    <property type="entry name" value="RNaseH_sf"/>
</dbReference>
<keyword evidence="3" id="KW-1185">Reference proteome</keyword>
<feature type="domain" description="Integrase catalytic" evidence="1">
    <location>
        <begin position="249"/>
        <end position="439"/>
    </location>
</feature>
<dbReference type="Gene3D" id="3.30.420.10">
    <property type="entry name" value="Ribonuclease H-like superfamily/Ribonuclease H"/>
    <property type="match status" value="1"/>
</dbReference>
<protein>
    <recommendedName>
        <fullName evidence="1">Integrase catalytic domain-containing protein</fullName>
    </recommendedName>
</protein>
<dbReference type="OrthoDB" id="10056126at2759"/>
<dbReference type="EMBL" id="JAINUF010000003">
    <property type="protein sequence ID" value="KAJ8369248.1"/>
    <property type="molecule type" value="Genomic_DNA"/>
</dbReference>
<dbReference type="PROSITE" id="PS50994">
    <property type="entry name" value="INTEGRASE"/>
    <property type="match status" value="1"/>
</dbReference>
<evidence type="ECO:0000313" key="2">
    <source>
        <dbReference type="EMBL" id="KAJ8369248.1"/>
    </source>
</evidence>
<comment type="caution">
    <text evidence="2">The sequence shown here is derived from an EMBL/GenBank/DDBJ whole genome shotgun (WGS) entry which is preliminary data.</text>
</comment>
<dbReference type="GO" id="GO:0015074">
    <property type="term" value="P:DNA integration"/>
    <property type="evidence" value="ECO:0007669"/>
    <property type="project" value="InterPro"/>
</dbReference>